<reference evidence="2 3" key="1">
    <citation type="submission" date="2018-02" db="EMBL/GenBank/DDBJ databases">
        <title>Solimicrobium silvestre gen. nov., sp. nov., isolated from alpine forest soil.</title>
        <authorList>
            <person name="Margesin R."/>
            <person name="Albuquerque L."/>
            <person name="Zhang D.-C."/>
            <person name="Froufe H.J.C."/>
            <person name="Severino R."/>
            <person name="Roxo I."/>
            <person name="Egas C."/>
            <person name="Da Costa M.S."/>
        </authorList>
    </citation>
    <scope>NUCLEOTIDE SEQUENCE [LARGE SCALE GENOMIC DNA]</scope>
    <source>
        <strain evidence="2 3">S20-91</strain>
    </source>
</reference>
<dbReference type="RefSeq" id="WP_105530698.1">
    <property type="nucleotide sequence ID" value="NZ_PUGF01000003.1"/>
</dbReference>
<proteinExistence type="predicted"/>
<protein>
    <submittedName>
        <fullName evidence="2">Uncharacterized protein</fullName>
    </submittedName>
</protein>
<organism evidence="2 3">
    <name type="scientific">Solimicrobium silvestre</name>
    <dbReference type="NCBI Taxonomy" id="2099400"/>
    <lineage>
        <taxon>Bacteria</taxon>
        <taxon>Pseudomonadati</taxon>
        <taxon>Pseudomonadota</taxon>
        <taxon>Betaproteobacteria</taxon>
        <taxon>Burkholderiales</taxon>
        <taxon>Oxalobacteraceae</taxon>
        <taxon>Solimicrobium</taxon>
    </lineage>
</organism>
<gene>
    <name evidence="2" type="ORF">S2091_0997</name>
</gene>
<dbReference type="AlphaFoldDB" id="A0A2S9H3D6"/>
<evidence type="ECO:0000313" key="2">
    <source>
        <dbReference type="EMBL" id="PRC94376.1"/>
    </source>
</evidence>
<keyword evidence="3" id="KW-1185">Reference proteome</keyword>
<dbReference type="Proteomes" id="UP000237839">
    <property type="component" value="Unassembled WGS sequence"/>
</dbReference>
<comment type="caution">
    <text evidence="2">The sequence shown here is derived from an EMBL/GenBank/DDBJ whole genome shotgun (WGS) entry which is preliminary data.</text>
</comment>
<accession>A0A2S9H3D6</accession>
<keyword evidence="1" id="KW-0732">Signal</keyword>
<name>A0A2S9H3D6_9BURK</name>
<sequence>MRPVFLPLIYAALALPVTALADDAGVHGYALTDLIQTQARSTAANPDNLFGAGGGAGELALGLEGNVSGVRWRTRLTVDSESYSGSGSPTERYASLQELYYGWLWGERWHFSAGQQLLTWDNGMSFQPLGFFKSSQTDLRDVFDTEGRSQGIPMLVATYLGDSVTTDIVASTSNPGNNQAEQTNARQLAIRWSGELAPGLNTALMLRKRDSARVGAGVSTSYGVDEVTLHADAYYGPAEAREFPVGLLSGPAQLFLPPLEFSYDPGHDYVLRSVIGATWTPQRGVALYGEWVHHGDGVSGSQWKLYNEQLALHTAALNGPYHDAAVGNLGTDLSLLGSTPNGVRRDYLYLRAELGQGDATWFLSTFAGVADGSAMTTLSKTWKLRDHLTLEADLNAFTGKANSEFGLTPYRYQAHLVLLKTF</sequence>
<feature type="chain" id="PRO_5015646370" evidence="1">
    <location>
        <begin position="22"/>
        <end position="422"/>
    </location>
</feature>
<evidence type="ECO:0000313" key="3">
    <source>
        <dbReference type="Proteomes" id="UP000237839"/>
    </source>
</evidence>
<dbReference type="OrthoDB" id="8767707at2"/>
<evidence type="ECO:0000256" key="1">
    <source>
        <dbReference type="SAM" id="SignalP"/>
    </source>
</evidence>
<dbReference type="EMBL" id="PUGF01000003">
    <property type="protein sequence ID" value="PRC94376.1"/>
    <property type="molecule type" value="Genomic_DNA"/>
</dbReference>
<feature type="signal peptide" evidence="1">
    <location>
        <begin position="1"/>
        <end position="21"/>
    </location>
</feature>